<organism evidence="2 3">
    <name type="scientific">Pseudomonas vancouverensis</name>
    <dbReference type="NCBI Taxonomy" id="95300"/>
    <lineage>
        <taxon>Bacteria</taxon>
        <taxon>Pseudomonadati</taxon>
        <taxon>Pseudomonadota</taxon>
        <taxon>Gammaproteobacteria</taxon>
        <taxon>Pseudomonadales</taxon>
        <taxon>Pseudomonadaceae</taxon>
        <taxon>Pseudomonas</taxon>
    </lineage>
</organism>
<dbReference type="Proteomes" id="UP000295254">
    <property type="component" value="Unassembled WGS sequence"/>
</dbReference>
<reference evidence="3" key="1">
    <citation type="journal article" date="2019" name="bioRxiv">
        <title>Bacterially produced spermidine induces plant systemic susceptibility to pathogens.</title>
        <authorList>
            <person name="Melnyk R.A."/>
            <person name="Beskrovnaya P.A."/>
            <person name="Liu Z."/>
            <person name="Song Y."/>
            <person name="Haney C.H."/>
        </authorList>
    </citation>
    <scope>NUCLEOTIDE SEQUENCE [LARGE SCALE GENOMIC DNA]</scope>
    <source>
        <strain evidence="3">Dha-51</strain>
    </source>
</reference>
<evidence type="ECO:0000256" key="1">
    <source>
        <dbReference type="SAM" id="Phobius"/>
    </source>
</evidence>
<sequence>MTSNWPVWAILLFNGGPLLLGVAGIAYSLYLGRHLDAMMEALKNSRYIYIWGPGLRNQGWFGCLMLVAKIAGMVMMPKASIRIGELDPVDLKNFPPHLKRLLKIKAVMLVGSGVWLLVASLLVKFRLQDG</sequence>
<feature type="transmembrane region" description="Helical" evidence="1">
    <location>
        <begin position="59"/>
        <end position="76"/>
    </location>
</feature>
<keyword evidence="3" id="KW-1185">Reference proteome</keyword>
<keyword evidence="1" id="KW-0472">Membrane</keyword>
<keyword evidence="1" id="KW-0812">Transmembrane</keyword>
<name>A0A1H2NTV9_PSEVA</name>
<dbReference type="EMBL" id="RRZK01000027">
    <property type="protein sequence ID" value="TDB59693.1"/>
    <property type="molecule type" value="Genomic_DNA"/>
</dbReference>
<evidence type="ECO:0000313" key="3">
    <source>
        <dbReference type="Proteomes" id="UP000295254"/>
    </source>
</evidence>
<dbReference type="AlphaFoldDB" id="A0A1H2NTV9"/>
<protein>
    <submittedName>
        <fullName evidence="2">Uncharacterized protein</fullName>
    </submittedName>
</protein>
<gene>
    <name evidence="2" type="ORF">EIY72_18990</name>
</gene>
<dbReference type="RefSeq" id="WP_093223395.1">
    <property type="nucleotide sequence ID" value="NZ_LT629803.1"/>
</dbReference>
<dbReference type="OrthoDB" id="6998904at2"/>
<accession>A0A1H2NTV9</accession>
<comment type="caution">
    <text evidence="2">The sequence shown here is derived from an EMBL/GenBank/DDBJ whole genome shotgun (WGS) entry which is preliminary data.</text>
</comment>
<evidence type="ECO:0000313" key="2">
    <source>
        <dbReference type="EMBL" id="TDB59693.1"/>
    </source>
</evidence>
<proteinExistence type="predicted"/>
<feature type="transmembrane region" description="Helical" evidence="1">
    <location>
        <begin position="7"/>
        <end position="30"/>
    </location>
</feature>
<keyword evidence="1" id="KW-1133">Transmembrane helix</keyword>
<feature type="transmembrane region" description="Helical" evidence="1">
    <location>
        <begin position="106"/>
        <end position="127"/>
    </location>
</feature>